<keyword evidence="4" id="KW-1185">Reference proteome</keyword>
<dbReference type="GO" id="GO:0003723">
    <property type="term" value="F:RNA binding"/>
    <property type="evidence" value="ECO:0007669"/>
    <property type="project" value="UniProtKB-KW"/>
</dbReference>
<dbReference type="AlphaFoldDB" id="A0A540KXN3"/>
<comment type="catalytic activity">
    <reaction evidence="1">
        <text>RNA(n) + a ribonucleoside 5'-triphosphate = RNA(n+1) + diphosphate</text>
        <dbReference type="Rhea" id="RHEA:21248"/>
        <dbReference type="Rhea" id="RHEA-COMP:14527"/>
        <dbReference type="Rhea" id="RHEA-COMP:17342"/>
        <dbReference type="ChEBI" id="CHEBI:33019"/>
        <dbReference type="ChEBI" id="CHEBI:61557"/>
        <dbReference type="ChEBI" id="CHEBI:140395"/>
        <dbReference type="EC" id="2.7.7.48"/>
    </reaction>
</comment>
<dbReference type="EMBL" id="VIEB01000880">
    <property type="protein sequence ID" value="TQD78986.1"/>
    <property type="molecule type" value="Genomic_DNA"/>
</dbReference>
<dbReference type="InterPro" id="IPR007855">
    <property type="entry name" value="RDRP"/>
</dbReference>
<comment type="function">
    <text evidence="1">Probably involved in the RNA silencing pathway and required for the generation of small interfering RNAs (siRNAs).</text>
</comment>
<sequence>MISDGRSPYLLRLKRHSLAVVHAYLFAMSTASDNWLAYMDEFFTLRDGHEKTLTKAKMLRLIDLYYDALDAPKKCRTVEIPNDLKPRLFPHYMGKPKSYKSTSILGSIYDAVEEYQPEDTSDKVVEKLPCFDVEDLSEQCLKKWYELYEQYRSEMNSVLQYDDKEGKNQAADKIIRRFCMAVRTSRRARGPWMKYSTRHSPYIVSRSALCKYYKTKHEDRTFEVSFSVLKDIL</sequence>
<keyword evidence="1" id="KW-0808">Transferase</keyword>
<dbReference type="EC" id="2.7.7.48" evidence="1"/>
<feature type="domain" description="RDRP core" evidence="2">
    <location>
        <begin position="29"/>
        <end position="112"/>
    </location>
</feature>
<dbReference type="PANTHER" id="PTHR23079:SF55">
    <property type="entry name" value="RNA-DIRECTED RNA POLYMERASE"/>
    <property type="match status" value="1"/>
</dbReference>
<keyword evidence="1" id="KW-0548">Nucleotidyltransferase</keyword>
<dbReference type="GO" id="GO:0030422">
    <property type="term" value="P:siRNA processing"/>
    <property type="evidence" value="ECO:0007669"/>
    <property type="project" value="TreeGrafter"/>
</dbReference>
<accession>A0A540KXN3</accession>
<comment type="similarity">
    <text evidence="1">Belongs to the RdRP family.</text>
</comment>
<dbReference type="PANTHER" id="PTHR23079">
    <property type="entry name" value="RNA-DEPENDENT RNA POLYMERASE"/>
    <property type="match status" value="1"/>
</dbReference>
<dbReference type="GO" id="GO:0031380">
    <property type="term" value="C:nuclear RNA-directed RNA polymerase complex"/>
    <property type="evidence" value="ECO:0007669"/>
    <property type="project" value="TreeGrafter"/>
</dbReference>
<dbReference type="InterPro" id="IPR057596">
    <property type="entry name" value="RDRP_core"/>
</dbReference>
<dbReference type="Pfam" id="PF05183">
    <property type="entry name" value="RdRP"/>
    <property type="match status" value="1"/>
</dbReference>
<protein>
    <recommendedName>
        <fullName evidence="1">RNA-dependent RNA polymerase</fullName>
        <ecNumber evidence="1">2.7.7.48</ecNumber>
    </recommendedName>
</protein>
<dbReference type="Proteomes" id="UP000315295">
    <property type="component" value="Unassembled WGS sequence"/>
</dbReference>
<keyword evidence="1" id="KW-0694">RNA-binding</keyword>
<keyword evidence="1" id="KW-0943">RNA-mediated gene silencing</keyword>
<evidence type="ECO:0000313" key="3">
    <source>
        <dbReference type="EMBL" id="TQD78986.1"/>
    </source>
</evidence>
<evidence type="ECO:0000256" key="1">
    <source>
        <dbReference type="RuleBase" id="RU363098"/>
    </source>
</evidence>
<dbReference type="STRING" id="106549.A0A540KXN3"/>
<reference evidence="3 4" key="1">
    <citation type="journal article" date="2019" name="G3 (Bethesda)">
        <title>Sequencing of a Wild Apple (Malus baccata) Genome Unravels the Differences Between Cultivated and Wild Apple Species Regarding Disease Resistance and Cold Tolerance.</title>
        <authorList>
            <person name="Chen X."/>
        </authorList>
    </citation>
    <scope>NUCLEOTIDE SEQUENCE [LARGE SCALE GENOMIC DNA]</scope>
    <source>
        <strain evidence="4">cv. Shandingzi</strain>
        <tissue evidence="3">Leaves</tissue>
    </source>
</reference>
<dbReference type="GO" id="GO:0003968">
    <property type="term" value="F:RNA-directed RNA polymerase activity"/>
    <property type="evidence" value="ECO:0007669"/>
    <property type="project" value="UniProtKB-KW"/>
</dbReference>
<comment type="caution">
    <text evidence="3">The sequence shown here is derived from an EMBL/GenBank/DDBJ whole genome shotgun (WGS) entry which is preliminary data.</text>
</comment>
<organism evidence="3 4">
    <name type="scientific">Malus baccata</name>
    <name type="common">Siberian crab apple</name>
    <name type="synonym">Pyrus baccata</name>
    <dbReference type="NCBI Taxonomy" id="106549"/>
    <lineage>
        <taxon>Eukaryota</taxon>
        <taxon>Viridiplantae</taxon>
        <taxon>Streptophyta</taxon>
        <taxon>Embryophyta</taxon>
        <taxon>Tracheophyta</taxon>
        <taxon>Spermatophyta</taxon>
        <taxon>Magnoliopsida</taxon>
        <taxon>eudicotyledons</taxon>
        <taxon>Gunneridae</taxon>
        <taxon>Pentapetalae</taxon>
        <taxon>rosids</taxon>
        <taxon>fabids</taxon>
        <taxon>Rosales</taxon>
        <taxon>Rosaceae</taxon>
        <taxon>Amygdaloideae</taxon>
        <taxon>Maleae</taxon>
        <taxon>Malus</taxon>
    </lineage>
</organism>
<evidence type="ECO:0000313" key="4">
    <source>
        <dbReference type="Proteomes" id="UP000315295"/>
    </source>
</evidence>
<gene>
    <name evidence="3" type="ORF">C1H46_035463</name>
</gene>
<proteinExistence type="inferred from homology"/>
<name>A0A540KXN3_MALBA</name>
<evidence type="ECO:0000259" key="2">
    <source>
        <dbReference type="Pfam" id="PF05183"/>
    </source>
</evidence>
<keyword evidence="1" id="KW-0696">RNA-directed RNA polymerase</keyword>